<reference evidence="2 3" key="1">
    <citation type="submission" date="2023-05" db="EMBL/GenBank/DDBJ databases">
        <title>Genomic insight into Chryseobacterium sp. wdc7 isolated forest soil (Gotjawal).</title>
        <authorList>
            <person name="Park S.-J."/>
        </authorList>
    </citation>
    <scope>NUCLEOTIDE SEQUENCE [LARGE SCALE GENOMIC DNA]</scope>
    <source>
        <strain evidence="3">wdc7</strain>
    </source>
</reference>
<evidence type="ECO:0000313" key="3">
    <source>
        <dbReference type="Proteomes" id="UP001241656"/>
    </source>
</evidence>
<dbReference type="InterPro" id="IPR016181">
    <property type="entry name" value="Acyl_CoA_acyltransferase"/>
</dbReference>
<organism evidence="2 3">
    <name type="scientific">Chryseobacterium gotjawalense</name>
    <dbReference type="NCBI Taxonomy" id="3042315"/>
    <lineage>
        <taxon>Bacteria</taxon>
        <taxon>Pseudomonadati</taxon>
        <taxon>Bacteroidota</taxon>
        <taxon>Flavobacteriia</taxon>
        <taxon>Flavobacteriales</taxon>
        <taxon>Weeksellaceae</taxon>
        <taxon>Chryseobacterium group</taxon>
        <taxon>Chryseobacterium</taxon>
    </lineage>
</organism>
<evidence type="ECO:0000259" key="1">
    <source>
        <dbReference type="Pfam" id="PF21926"/>
    </source>
</evidence>
<feature type="domain" description="N-acyl amino acid synthase FeeM catalytic core" evidence="1">
    <location>
        <begin position="46"/>
        <end position="143"/>
    </location>
</feature>
<dbReference type="RefSeq" id="WP_282905205.1">
    <property type="nucleotide sequence ID" value="NZ_CP124855.1"/>
</dbReference>
<name>A0ABY8RFE4_9FLAO</name>
<dbReference type="Pfam" id="PF21926">
    <property type="entry name" value="FeeM"/>
    <property type="match status" value="1"/>
</dbReference>
<proteinExistence type="predicted"/>
<dbReference type="Gene3D" id="3.40.630.30">
    <property type="match status" value="1"/>
</dbReference>
<gene>
    <name evidence="2" type="ORF">QGN23_01115</name>
</gene>
<dbReference type="EMBL" id="CP124855">
    <property type="protein sequence ID" value="WHF51893.1"/>
    <property type="molecule type" value="Genomic_DNA"/>
</dbReference>
<accession>A0ABY8RFE4</accession>
<dbReference type="SUPFAM" id="SSF55729">
    <property type="entry name" value="Acyl-CoA N-acyltransferases (Nat)"/>
    <property type="match status" value="1"/>
</dbReference>
<sequence length="204" mass="23427">MIYDIEYYTMCHEKIDELIYFVINENHLHHREVLKAEDINSVRQILCAEEKQYLNSHIFISMSNDVICGSIRIFQKTATQILPIEKIFNINIEDFADAGTPIYHIGRFAVSKGADKRGFHIFKTLMALALQVAQQGQGGIVFAECDVKLLRTIRLLGIEAEAIGTPIHYLGSETIPIQLPWAGYQSFLNRNRDLLRNELGIFWQ</sequence>
<dbReference type="Proteomes" id="UP001241656">
    <property type="component" value="Chromosome"/>
</dbReference>
<protein>
    <recommendedName>
        <fullName evidence="1">N-acyl amino acid synthase FeeM catalytic core domain-containing protein</fullName>
    </recommendedName>
</protein>
<keyword evidence="3" id="KW-1185">Reference proteome</keyword>
<evidence type="ECO:0000313" key="2">
    <source>
        <dbReference type="EMBL" id="WHF51893.1"/>
    </source>
</evidence>
<dbReference type="InterPro" id="IPR054597">
    <property type="entry name" value="FeeM_cat"/>
</dbReference>